<dbReference type="GO" id="GO:0000209">
    <property type="term" value="P:protein polyubiquitination"/>
    <property type="evidence" value="ECO:0007669"/>
    <property type="project" value="InterPro"/>
</dbReference>
<feature type="active site" description="Glycyl thioester intermediate" evidence="5">
    <location>
        <position position="1304"/>
    </location>
</feature>
<dbReference type="Pfam" id="PF16558">
    <property type="entry name" value="AZUL"/>
    <property type="match status" value="1"/>
</dbReference>
<feature type="compositionally biased region" description="Polar residues" evidence="6">
    <location>
        <begin position="20"/>
        <end position="29"/>
    </location>
</feature>
<dbReference type="Gene3D" id="6.10.130.10">
    <property type="entry name" value="Ubiquitin-protein ligase E3A, N-terminal zinc-binding domain (AZUL)"/>
    <property type="match status" value="1"/>
</dbReference>
<dbReference type="EMBL" id="AZGY01000018">
    <property type="protein sequence ID" value="KZZ91457.1"/>
    <property type="molecule type" value="Genomic_DNA"/>
</dbReference>
<feature type="compositionally biased region" description="Basic and acidic residues" evidence="6">
    <location>
        <begin position="219"/>
        <end position="233"/>
    </location>
</feature>
<feature type="compositionally biased region" description="Basic and acidic residues" evidence="6">
    <location>
        <begin position="483"/>
        <end position="492"/>
    </location>
</feature>
<evidence type="ECO:0000256" key="6">
    <source>
        <dbReference type="SAM" id="MobiDB-lite"/>
    </source>
</evidence>
<evidence type="ECO:0000313" key="8">
    <source>
        <dbReference type="EMBL" id="KZZ91457.1"/>
    </source>
</evidence>
<evidence type="ECO:0000259" key="7">
    <source>
        <dbReference type="PROSITE" id="PS50237"/>
    </source>
</evidence>
<feature type="compositionally biased region" description="Low complexity" evidence="6">
    <location>
        <begin position="331"/>
        <end position="342"/>
    </location>
</feature>
<dbReference type="PANTHER" id="PTHR45700:SF8">
    <property type="entry name" value="HECT-TYPE E3 UBIQUITIN TRANSFERASE"/>
    <property type="match status" value="1"/>
</dbReference>
<dbReference type="OrthoDB" id="5981550at2759"/>
<evidence type="ECO:0000256" key="2">
    <source>
        <dbReference type="ARBA" id="ARBA00012485"/>
    </source>
</evidence>
<dbReference type="SMART" id="SM00119">
    <property type="entry name" value="HECTc"/>
    <property type="match status" value="1"/>
</dbReference>
<keyword evidence="3" id="KW-0808">Transferase</keyword>
<evidence type="ECO:0000313" key="9">
    <source>
        <dbReference type="Proteomes" id="UP000078544"/>
    </source>
</evidence>
<accession>A0A167YK94</accession>
<dbReference type="InterPro" id="IPR032353">
    <property type="entry name" value="AZUL"/>
</dbReference>
<comment type="caution">
    <text evidence="8">The sequence shown here is derived from an EMBL/GenBank/DDBJ whole genome shotgun (WGS) entry which is preliminary data.</text>
</comment>
<feature type="region of interest" description="Disordered" evidence="6">
    <location>
        <begin position="1"/>
        <end position="29"/>
    </location>
</feature>
<dbReference type="EC" id="2.3.2.26" evidence="2"/>
<dbReference type="STRING" id="1081109.A0A167YK94"/>
<evidence type="ECO:0000256" key="3">
    <source>
        <dbReference type="ARBA" id="ARBA00022679"/>
    </source>
</evidence>
<dbReference type="InterPro" id="IPR035983">
    <property type="entry name" value="Hect_E3_ubiquitin_ligase"/>
</dbReference>
<dbReference type="Gene3D" id="3.30.2410.10">
    <property type="entry name" value="Hect, E3 ligase catalytic domain"/>
    <property type="match status" value="1"/>
</dbReference>
<feature type="compositionally biased region" description="Basic and acidic residues" evidence="6">
    <location>
        <begin position="1"/>
        <end position="13"/>
    </location>
</feature>
<dbReference type="InterPro" id="IPR000569">
    <property type="entry name" value="HECT_dom"/>
</dbReference>
<feature type="region of interest" description="Disordered" evidence="6">
    <location>
        <begin position="299"/>
        <end position="424"/>
    </location>
</feature>
<dbReference type="GO" id="GO:0061630">
    <property type="term" value="F:ubiquitin protein ligase activity"/>
    <property type="evidence" value="ECO:0007669"/>
    <property type="project" value="UniProtKB-EC"/>
</dbReference>
<name>A0A167YK94_9HYPO</name>
<dbReference type="SUPFAM" id="SSF56204">
    <property type="entry name" value="Hect, E3 ligase catalytic domain"/>
    <property type="match status" value="1"/>
</dbReference>
<dbReference type="PANTHER" id="PTHR45700">
    <property type="entry name" value="UBIQUITIN-PROTEIN LIGASE E3C"/>
    <property type="match status" value="1"/>
</dbReference>
<dbReference type="FunFam" id="3.30.2410.10:FF:000003">
    <property type="entry name" value="probable E3 ubiquitin-protein ligase HERC4 isoform X1"/>
    <property type="match status" value="1"/>
</dbReference>
<keyword evidence="9" id="KW-1185">Reference proteome</keyword>
<dbReference type="Gene3D" id="3.90.1750.10">
    <property type="entry name" value="Hect, E3 ligase catalytic domains"/>
    <property type="match status" value="1"/>
</dbReference>
<dbReference type="Proteomes" id="UP000078544">
    <property type="component" value="Unassembled WGS sequence"/>
</dbReference>
<feature type="compositionally biased region" description="Polar residues" evidence="6">
    <location>
        <begin position="365"/>
        <end position="387"/>
    </location>
</feature>
<comment type="catalytic activity">
    <reaction evidence="1">
        <text>S-ubiquitinyl-[E2 ubiquitin-conjugating enzyme]-L-cysteine + [acceptor protein]-L-lysine = [E2 ubiquitin-conjugating enzyme]-L-cysteine + N(6)-ubiquitinyl-[acceptor protein]-L-lysine.</text>
        <dbReference type="EC" id="2.3.2.26"/>
    </reaction>
</comment>
<protein>
    <recommendedName>
        <fullName evidence="2">HECT-type E3 ubiquitin transferase</fullName>
        <ecNumber evidence="2">2.3.2.26</ecNumber>
    </recommendedName>
</protein>
<organism evidence="8 9">
    <name type="scientific">Moelleriella libera RCEF 2490</name>
    <dbReference type="NCBI Taxonomy" id="1081109"/>
    <lineage>
        <taxon>Eukaryota</taxon>
        <taxon>Fungi</taxon>
        <taxon>Dikarya</taxon>
        <taxon>Ascomycota</taxon>
        <taxon>Pezizomycotina</taxon>
        <taxon>Sordariomycetes</taxon>
        <taxon>Hypocreomycetidae</taxon>
        <taxon>Hypocreales</taxon>
        <taxon>Clavicipitaceae</taxon>
        <taxon>Moelleriella</taxon>
    </lineage>
</organism>
<feature type="compositionally biased region" description="Polar residues" evidence="6">
    <location>
        <begin position="200"/>
        <end position="211"/>
    </location>
</feature>
<dbReference type="Pfam" id="PF00632">
    <property type="entry name" value="HECT"/>
    <property type="match status" value="1"/>
</dbReference>
<dbReference type="PROSITE" id="PS50237">
    <property type="entry name" value="HECT"/>
    <property type="match status" value="1"/>
</dbReference>
<feature type="compositionally biased region" description="Basic and acidic residues" evidence="6">
    <location>
        <begin position="252"/>
        <end position="261"/>
    </location>
</feature>
<evidence type="ECO:0000256" key="5">
    <source>
        <dbReference type="PROSITE-ProRule" id="PRU00104"/>
    </source>
</evidence>
<proteinExistence type="predicted"/>
<evidence type="ECO:0000256" key="4">
    <source>
        <dbReference type="ARBA" id="ARBA00022786"/>
    </source>
</evidence>
<feature type="compositionally biased region" description="Low complexity" evidence="6">
    <location>
        <begin position="184"/>
        <end position="194"/>
    </location>
</feature>
<evidence type="ECO:0000256" key="1">
    <source>
        <dbReference type="ARBA" id="ARBA00000885"/>
    </source>
</evidence>
<dbReference type="Gene3D" id="3.30.2160.10">
    <property type="entry name" value="Hect, E3 ligase catalytic domain"/>
    <property type="match status" value="1"/>
</dbReference>
<feature type="region of interest" description="Disordered" evidence="6">
    <location>
        <begin position="169"/>
        <end position="261"/>
    </location>
</feature>
<sequence length="1336" mass="149583">MSASAHDDTRRGEGCPPHGQESSCDDSSASTQDELNFWLGLWLEAPFARLPDDAPSDLYQYLEDVQDPRQLYAVHHAARRRDIQLLVDRFIHQLRVGCGSSHCTTPSCFTCRKRLVANGPVRRHSPTSARMLAVYLASREDFGKRLCPYLQRSNEPPPATSNLIFSAQRPRVRHSVGEPSCPKTSSVSVSTRSSNDIDGHSTSTSLSSPNPCQCPGNQPDREQVARPPRKEGTQKSPRQAVDGGASSRTKVRIGEKPSTRDHRSFAAALFGTAAFKMLEWLTPQSLHYIYDQCLEARGPSPSPEQDMVRKSPECAQTHPEPKAPTSPGAARRPSSSRSSRLSASRERDRSRHTASSRHGPDQPVTCPTSSTQNRPSKSTRNDATPSRPTKRSSMDATTASPTDALKSTAKATGSPGEIRPRASKLNSAVIGKAVPDIPKKQAFFENVPCPPPPVISDVETITLKQDGAEDELSTGDLPTPSAKVEESRGKPDCHKEAIAEVDSSWTDYPPPQALHQLNVELVEFICDVFQEDLTFERGFFWSRMPEHSFPLPTSAPNRLMRKAGHPTTLAASLRKQWKMFNEQSIFHVMSNPRLLVRSFTRDGKLFDSHTLWYCMLRMTRTAPSLVLHSLWLAAKTLFVPPPSLKGTRLASKKPRLGGNSALSDFEAGCVVSICLHALVAAVPCVPDNRTLHEMSRIRSSGRVISNQWTAAGRPSSTCLDYDAVFSNELALRLARRIFRAITARNCFAEIAVYETDDEDDAAGQRNVLGLLLNQLDLIGNNGPVRILEFSQAERQLHETRVPTLLLDWARAVLLHEWNGRLEYSNESPIHGAMALVSTLYFFEDENRNRLLVGDIQFRVDYLSERLDALEVPITWMAFNSTRQMHHILDHPYLFSPDSRVSFFRAINFARMSRSNEESNSLRTRMAAIIDPGSLVTNAHYKRVLQDSLKTASSRFLMVAVSREHVFRDALDQLWGRQERELLRPLKVRLGEESTEEGFDLGGVQLEFFGLVMAACFDPDYGAFTIDERTKMAWFVPGSLVEEWKFEMIGLLFSLAVYNGLTLPVNFPKALYQKLLGAPVEEPYQITDGWYELAKGLVQLQEWDEKNGAVEEVFARTYEFSVSAFGGQVTVPMQRESAPWPQGIPPPPSKSSLAAAADLGEEAPLVTNENRYDYVRDYVRYLTDVSVRPQFRAFERGFRACLDAKSLTLLTPSLLQAMVEGVREIDVQELRRSTHYSGWDASHPTVKDFWSIVKRYDDKKKRKLLEFVTASDRVPVGGIRNVQFSIQRNGEETGETGHLPTAYTCYGILLLPQYDSKEILRERLDRALEYAHGFGMA</sequence>
<dbReference type="InterPro" id="IPR042556">
    <property type="entry name" value="AZUL_sf"/>
</dbReference>
<reference evidence="8 9" key="1">
    <citation type="journal article" date="2016" name="Genome Biol. Evol.">
        <title>Divergent and convergent evolution of fungal pathogenicity.</title>
        <authorList>
            <person name="Shang Y."/>
            <person name="Xiao G."/>
            <person name="Zheng P."/>
            <person name="Cen K."/>
            <person name="Zhan S."/>
            <person name="Wang C."/>
        </authorList>
    </citation>
    <scope>NUCLEOTIDE SEQUENCE [LARGE SCALE GENOMIC DNA]</scope>
    <source>
        <strain evidence="8 9">RCEF 2490</strain>
    </source>
</reference>
<dbReference type="InterPro" id="IPR044611">
    <property type="entry name" value="E3A/B/C-like"/>
</dbReference>
<keyword evidence="4 5" id="KW-0833">Ubl conjugation pathway</keyword>
<feature type="domain" description="HECT" evidence="7">
    <location>
        <begin position="977"/>
        <end position="1336"/>
    </location>
</feature>
<gene>
    <name evidence="8" type="ORF">AAL_06693</name>
</gene>
<feature type="region of interest" description="Disordered" evidence="6">
    <location>
        <begin position="467"/>
        <end position="492"/>
    </location>
</feature>